<feature type="region of interest" description="Disordered" evidence="1">
    <location>
        <begin position="127"/>
        <end position="233"/>
    </location>
</feature>
<feature type="region of interest" description="Disordered" evidence="1">
    <location>
        <begin position="423"/>
        <end position="551"/>
    </location>
</feature>
<feature type="compositionally biased region" description="Low complexity" evidence="1">
    <location>
        <begin position="431"/>
        <end position="445"/>
    </location>
</feature>
<feature type="compositionally biased region" description="Polar residues" evidence="1">
    <location>
        <begin position="10"/>
        <end position="25"/>
    </location>
</feature>
<feature type="compositionally biased region" description="Polar residues" evidence="1">
    <location>
        <begin position="506"/>
        <end position="520"/>
    </location>
</feature>
<evidence type="ECO:0000313" key="3">
    <source>
        <dbReference type="EMBL" id="TQB73521.1"/>
    </source>
</evidence>
<feature type="region of interest" description="Disordered" evidence="1">
    <location>
        <begin position="1"/>
        <end position="27"/>
    </location>
</feature>
<sequence>MAYDGYRFSQYDQTGNMSQTTSANENVHPDISVNNNDAHPVSHAPPYPIQYTPEQISMPQPQMPPPPSSSVNPELHRNTFVPPQQPAPGNLNDAVNSAFHRADMSYLPPDLIAQITANVVQQLRLSGLDNPQGNTQQRREQQPWMPTAPSLTHAYPEPSSRPAPQPTAPTPSPSIANESVKYQQPSKQNSFPNNDKTSPGPSPSLPSDRMASSSTQGVERSLKDRPPPLVRHATELTTLEKIWGKLFENGQPTERLGQFLRGIAVHLIKNYPPGNTIVVVPEKMQQFYRDTNIPSDPYPWQDIFDDRTSSISRLYRDVKAEHHLVQESLSERPDIPGLTPRGFQRWESLMILAHPEKEYERLAKAVLEMPISNPDDKKERFPKEISRRLFPGKPDLKLRAQLDEFITTHCAVDLPMITLEERAKASSVRGPPASSDKASDSPALSFEEPVSFGDQDRRPRSAEVINDDEEVERGSRSRPGSAHPIERERKPYITQPGGGKVYDEPGTTTAKLDEASSNLPPSGHYPDHHHHTVSPGSYHATHGHGHARSSSLYAPRDYNYRHSESDLLGHGFRYADDYPSQPPSSVADDIIGDTPSRISSYRDSSDRELEDVRIHNLLREREREREKSRHRHEHHPHARSSWAADEDYYRGVLGGQGNSPVGSGNGYEYKTYTYK</sequence>
<dbReference type="Pfam" id="PF24355">
    <property type="entry name" value="DUF7514"/>
    <property type="match status" value="1"/>
</dbReference>
<dbReference type="InterPro" id="IPR055936">
    <property type="entry name" value="DUF7514"/>
</dbReference>
<gene>
    <name evidence="3" type="ORF">MPDQ_005723</name>
</gene>
<protein>
    <recommendedName>
        <fullName evidence="2">DUF7514 domain-containing protein</fullName>
    </recommendedName>
</protein>
<evidence type="ECO:0000259" key="2">
    <source>
        <dbReference type="Pfam" id="PF24355"/>
    </source>
</evidence>
<dbReference type="OrthoDB" id="5413703at2759"/>
<feature type="region of interest" description="Disordered" evidence="1">
    <location>
        <begin position="573"/>
        <end position="608"/>
    </location>
</feature>
<feature type="compositionally biased region" description="Polar residues" evidence="1">
    <location>
        <begin position="127"/>
        <end position="136"/>
    </location>
</feature>
<evidence type="ECO:0000313" key="4">
    <source>
        <dbReference type="Proteomes" id="UP000319663"/>
    </source>
</evidence>
<dbReference type="Proteomes" id="UP000319663">
    <property type="component" value="Unassembled WGS sequence"/>
</dbReference>
<dbReference type="PANTHER" id="PTHR39611:SF1">
    <property type="entry name" value="HYDROXYPROLINE-RICH GLYCOPROTEIN DZ-HRGP"/>
    <property type="match status" value="1"/>
</dbReference>
<organism evidence="3 4">
    <name type="scientific">Monascus purpureus</name>
    <name type="common">Red mold</name>
    <name type="synonym">Monascus anka</name>
    <dbReference type="NCBI Taxonomy" id="5098"/>
    <lineage>
        <taxon>Eukaryota</taxon>
        <taxon>Fungi</taxon>
        <taxon>Dikarya</taxon>
        <taxon>Ascomycota</taxon>
        <taxon>Pezizomycotina</taxon>
        <taxon>Eurotiomycetes</taxon>
        <taxon>Eurotiomycetidae</taxon>
        <taxon>Eurotiales</taxon>
        <taxon>Aspergillaceae</taxon>
        <taxon>Monascus</taxon>
    </lineage>
</organism>
<dbReference type="PANTHER" id="PTHR39611">
    <property type="entry name" value="HYDROXYPROLINE-RICH GLYCOPROTEIN DZ-HRGP-RELATED"/>
    <property type="match status" value="1"/>
</dbReference>
<proteinExistence type="predicted"/>
<accession>A0A507QZY4</accession>
<dbReference type="AlphaFoldDB" id="A0A507QZY4"/>
<feature type="compositionally biased region" description="Polar residues" evidence="1">
    <location>
        <begin position="175"/>
        <end position="199"/>
    </location>
</feature>
<comment type="caution">
    <text evidence="3">The sequence shown here is derived from an EMBL/GenBank/DDBJ whole genome shotgun (WGS) entry which is preliminary data.</text>
</comment>
<dbReference type="EMBL" id="VIFY01000042">
    <property type="protein sequence ID" value="TQB73521.1"/>
    <property type="molecule type" value="Genomic_DNA"/>
</dbReference>
<reference evidence="3 4" key="1">
    <citation type="submission" date="2019-06" db="EMBL/GenBank/DDBJ databases">
        <title>Wine fermentation using esterase from Monascus purpureus.</title>
        <authorList>
            <person name="Geng C."/>
            <person name="Zhang Y."/>
        </authorList>
    </citation>
    <scope>NUCLEOTIDE SEQUENCE [LARGE SCALE GENOMIC DNA]</scope>
    <source>
        <strain evidence="3">HQ1</strain>
    </source>
</reference>
<name>A0A507QZY4_MONPU</name>
<dbReference type="STRING" id="5098.A0A507QZY4"/>
<feature type="compositionally biased region" description="Basic residues" evidence="1">
    <location>
        <begin position="628"/>
        <end position="638"/>
    </location>
</feature>
<feature type="compositionally biased region" description="Pro residues" evidence="1">
    <location>
        <begin position="159"/>
        <end position="172"/>
    </location>
</feature>
<feature type="region of interest" description="Disordered" evidence="1">
    <location>
        <begin position="622"/>
        <end position="675"/>
    </location>
</feature>
<keyword evidence="4" id="KW-1185">Reference proteome</keyword>
<evidence type="ECO:0000256" key="1">
    <source>
        <dbReference type="SAM" id="MobiDB-lite"/>
    </source>
</evidence>
<feature type="domain" description="DUF7514" evidence="2">
    <location>
        <begin position="246"/>
        <end position="405"/>
    </location>
</feature>